<reference evidence="1" key="1">
    <citation type="journal article" date="2011" name="Proc. Natl. Acad. Sci. U.S.A.">
        <title>The genome of the fire ant Solenopsis invicta.</title>
        <authorList>
            <person name="Wurm Y."/>
            <person name="Wang J."/>
            <person name="Riba-Grognuz O."/>
            <person name="Corona M."/>
            <person name="Nygaard S."/>
            <person name="Hunt B.G."/>
            <person name="Ingram K.K."/>
            <person name="Falquet L."/>
            <person name="Nipitwattanaphon M."/>
            <person name="Gotzek D."/>
            <person name="Dijkstra M.B."/>
            <person name="Oettler J."/>
            <person name="Comtesse F."/>
            <person name="Shih C.J."/>
            <person name="Wu W.J."/>
            <person name="Yang C.C."/>
            <person name="Thomas J."/>
            <person name="Beaudoing E."/>
            <person name="Pradervand S."/>
            <person name="Flegel V."/>
            <person name="Cook E.D."/>
            <person name="Fabbretti R."/>
            <person name="Stockinger H."/>
            <person name="Long L."/>
            <person name="Farmerie W.G."/>
            <person name="Oakey J."/>
            <person name="Boomsma J.J."/>
            <person name="Pamilo P."/>
            <person name="Yi S.V."/>
            <person name="Heinze J."/>
            <person name="Goodisman M.A."/>
            <person name="Farinelli L."/>
            <person name="Harshman K."/>
            <person name="Hulo N."/>
            <person name="Cerutti L."/>
            <person name="Xenarios I."/>
            <person name="Shoemaker D."/>
            <person name="Keller L."/>
        </authorList>
    </citation>
    <scope>NUCLEOTIDE SEQUENCE [LARGE SCALE GENOMIC DNA]</scope>
</reference>
<proteinExistence type="predicted"/>
<name>E9IYE4_SOLIN</name>
<organism>
    <name type="scientific">Solenopsis invicta</name>
    <name type="common">Red imported fire ant</name>
    <name type="synonym">Solenopsis wagneri</name>
    <dbReference type="NCBI Taxonomy" id="13686"/>
    <lineage>
        <taxon>Eukaryota</taxon>
        <taxon>Metazoa</taxon>
        <taxon>Ecdysozoa</taxon>
        <taxon>Arthropoda</taxon>
        <taxon>Hexapoda</taxon>
        <taxon>Insecta</taxon>
        <taxon>Pterygota</taxon>
        <taxon>Neoptera</taxon>
        <taxon>Endopterygota</taxon>
        <taxon>Hymenoptera</taxon>
        <taxon>Apocrita</taxon>
        <taxon>Aculeata</taxon>
        <taxon>Formicoidea</taxon>
        <taxon>Formicidae</taxon>
        <taxon>Myrmicinae</taxon>
        <taxon>Solenopsis</taxon>
    </lineage>
</organism>
<sequence>MEGMKLCGFLKELGWSILNGCIKGDEEGEWMYTGGKGGLSTFDLSFVAGAASWKIQIIKHKERGCQLLNQVYDGCNGYVHVE</sequence>
<dbReference type="HOGENOM" id="CLU_2565075_0_0_1"/>
<dbReference type="EMBL" id="GL767006">
    <property type="protein sequence ID" value="EFZ14405.1"/>
    <property type="molecule type" value="Genomic_DNA"/>
</dbReference>
<protein>
    <submittedName>
        <fullName evidence="1">Uncharacterized protein</fullName>
    </submittedName>
</protein>
<dbReference type="AlphaFoldDB" id="E9IYE4"/>
<accession>E9IYE4</accession>
<evidence type="ECO:0000313" key="1">
    <source>
        <dbReference type="EMBL" id="EFZ14405.1"/>
    </source>
</evidence>
<feature type="non-terminal residue" evidence="1">
    <location>
        <position position="82"/>
    </location>
</feature>
<gene>
    <name evidence="1" type="ORF">SINV_03242</name>
</gene>